<gene>
    <name evidence="9" type="ORF">I6H47_02545</name>
</gene>
<feature type="transmembrane region" description="Helical" evidence="7">
    <location>
        <begin position="215"/>
        <end position="235"/>
    </location>
</feature>
<dbReference type="PANTHER" id="PTHR47737:SF1">
    <property type="entry name" value="GLYCINE BETAINE_PROLINE BETAINE TRANSPORT SYSTEM PERMEASE PROTEIN PROW"/>
    <property type="match status" value="1"/>
</dbReference>
<proteinExistence type="inferred from homology"/>
<evidence type="ECO:0000256" key="3">
    <source>
        <dbReference type="ARBA" id="ARBA00022475"/>
    </source>
</evidence>
<dbReference type="Pfam" id="PF00528">
    <property type="entry name" value="BPD_transp_1"/>
    <property type="match status" value="1"/>
</dbReference>
<evidence type="ECO:0000313" key="9">
    <source>
        <dbReference type="EMBL" id="QQB14878.1"/>
    </source>
</evidence>
<dbReference type="EMBL" id="CP065989">
    <property type="protein sequence ID" value="QQB14878.1"/>
    <property type="molecule type" value="Genomic_DNA"/>
</dbReference>
<dbReference type="SUPFAM" id="SSF161098">
    <property type="entry name" value="MetI-like"/>
    <property type="match status" value="1"/>
</dbReference>
<organism evidence="9 10">
    <name type="scientific">Brevibacterium casei</name>
    <dbReference type="NCBI Taxonomy" id="33889"/>
    <lineage>
        <taxon>Bacteria</taxon>
        <taxon>Bacillati</taxon>
        <taxon>Actinomycetota</taxon>
        <taxon>Actinomycetes</taxon>
        <taxon>Micrococcales</taxon>
        <taxon>Brevibacteriaceae</taxon>
        <taxon>Brevibacterium</taxon>
    </lineage>
</organism>
<feature type="transmembrane region" description="Helical" evidence="7">
    <location>
        <begin position="53"/>
        <end position="81"/>
    </location>
</feature>
<dbReference type="GO" id="GO:0043190">
    <property type="term" value="C:ATP-binding cassette (ABC) transporter complex"/>
    <property type="evidence" value="ECO:0007669"/>
    <property type="project" value="TreeGrafter"/>
</dbReference>
<feature type="transmembrane region" description="Helical" evidence="7">
    <location>
        <begin position="247"/>
        <end position="264"/>
    </location>
</feature>
<dbReference type="GO" id="GO:0015226">
    <property type="term" value="F:carnitine transmembrane transporter activity"/>
    <property type="evidence" value="ECO:0007669"/>
    <property type="project" value="TreeGrafter"/>
</dbReference>
<feature type="domain" description="ABC transmembrane type-1" evidence="8">
    <location>
        <begin position="89"/>
        <end position="268"/>
    </location>
</feature>
<sequence length="314" mass="33588">MEDIRIPVGAWADTVFDWLKDNLGWLFDFITVVVRLLVEGLTTVLVDLHPLVIIIILAFLGWLVRSWQFAIGTLITMFFIMTMDQWVSAMQTLALVVLAALVAVIIAIPVGILAARNDTVSAIVKPILDFMQTMPAFVYLIPAVTFFSIGVVPGLVSTVIFALPPGVRFTELGIRGVDKETVEAGYAFGATPRQILRGVQIPLATPTIMAGINQVIMLALAMAVIAGIVGADGLGKNVVEAVATQNLPLGVEAGLGVVILAIYLDRVTAALGTAKDYPNSLLGALKRRRATAANTRAAAEPDTVEEVEIVRTQS</sequence>
<dbReference type="PROSITE" id="PS50928">
    <property type="entry name" value="ABC_TM1"/>
    <property type="match status" value="1"/>
</dbReference>
<feature type="transmembrane region" description="Helical" evidence="7">
    <location>
        <begin position="93"/>
        <end position="115"/>
    </location>
</feature>
<dbReference type="InterPro" id="IPR035906">
    <property type="entry name" value="MetI-like_sf"/>
</dbReference>
<evidence type="ECO:0000256" key="1">
    <source>
        <dbReference type="ARBA" id="ARBA00004141"/>
    </source>
</evidence>
<keyword evidence="6 7" id="KW-0472">Membrane</keyword>
<keyword evidence="4 7" id="KW-0812">Transmembrane</keyword>
<evidence type="ECO:0000256" key="4">
    <source>
        <dbReference type="ARBA" id="ARBA00022692"/>
    </source>
</evidence>
<dbReference type="PANTHER" id="PTHR47737">
    <property type="entry name" value="GLYCINE BETAINE/PROLINE BETAINE TRANSPORT SYSTEM PERMEASE PROTEIN PROW"/>
    <property type="match status" value="1"/>
</dbReference>
<dbReference type="GO" id="GO:0005275">
    <property type="term" value="F:amine transmembrane transporter activity"/>
    <property type="evidence" value="ECO:0007669"/>
    <property type="project" value="TreeGrafter"/>
</dbReference>
<evidence type="ECO:0000256" key="7">
    <source>
        <dbReference type="RuleBase" id="RU363032"/>
    </source>
</evidence>
<dbReference type="RefSeq" id="WP_198499923.1">
    <property type="nucleotide sequence ID" value="NZ_CP065989.1"/>
</dbReference>
<evidence type="ECO:0000256" key="6">
    <source>
        <dbReference type="ARBA" id="ARBA00023136"/>
    </source>
</evidence>
<dbReference type="CDD" id="cd06261">
    <property type="entry name" value="TM_PBP2"/>
    <property type="match status" value="1"/>
</dbReference>
<evidence type="ECO:0000259" key="8">
    <source>
        <dbReference type="PROSITE" id="PS50928"/>
    </source>
</evidence>
<feature type="transmembrane region" description="Helical" evidence="7">
    <location>
        <begin position="25"/>
        <end position="46"/>
    </location>
</feature>
<dbReference type="InterPro" id="IPR000515">
    <property type="entry name" value="MetI-like"/>
</dbReference>
<accession>A0A7T4A088</accession>
<protein>
    <submittedName>
        <fullName evidence="9">ABC transporter permease subunit</fullName>
    </submittedName>
</protein>
<reference evidence="9 10" key="1">
    <citation type="submission" date="2020-12" db="EMBL/GenBank/DDBJ databases">
        <title>FDA dAtabase for Regulatory Grade micrObial Sequences (FDA-ARGOS): Supporting development and validation of Infectious Disease Dx tests.</title>
        <authorList>
            <person name="Sproer C."/>
            <person name="Gronow S."/>
            <person name="Severitt S."/>
            <person name="Schroder I."/>
            <person name="Tallon L."/>
            <person name="Sadzewicz L."/>
            <person name="Zhao X."/>
            <person name="Boylan J."/>
            <person name="Ott S."/>
            <person name="Bowen H."/>
            <person name="Vavikolanu K."/>
            <person name="Mehta A."/>
            <person name="Aluvathingal J."/>
            <person name="Nadendla S."/>
            <person name="Lowell S."/>
            <person name="Myers T."/>
            <person name="Yan Y."/>
            <person name="Sichtig H."/>
        </authorList>
    </citation>
    <scope>NUCLEOTIDE SEQUENCE [LARGE SCALE GENOMIC DNA]</scope>
    <source>
        <strain evidence="9 10">FDAARGOS_990</strain>
    </source>
</reference>
<dbReference type="Proteomes" id="UP000595374">
    <property type="component" value="Chromosome"/>
</dbReference>
<comment type="subcellular location">
    <subcellularLocation>
        <location evidence="7">Cell membrane</location>
        <topology evidence="7">Multi-pass membrane protein</topology>
    </subcellularLocation>
    <subcellularLocation>
        <location evidence="1">Membrane</location>
        <topology evidence="1">Multi-pass membrane protein</topology>
    </subcellularLocation>
</comment>
<name>A0A7T4A088_9MICO</name>
<dbReference type="FunFam" id="1.10.3720.10:FF:000001">
    <property type="entry name" value="Glycine betaine ABC transporter, permease"/>
    <property type="match status" value="1"/>
</dbReference>
<evidence type="ECO:0000256" key="5">
    <source>
        <dbReference type="ARBA" id="ARBA00022989"/>
    </source>
</evidence>
<feature type="transmembrane region" description="Helical" evidence="7">
    <location>
        <begin position="136"/>
        <end position="163"/>
    </location>
</feature>
<keyword evidence="5 7" id="KW-1133">Transmembrane helix</keyword>
<evidence type="ECO:0000256" key="2">
    <source>
        <dbReference type="ARBA" id="ARBA00022448"/>
    </source>
</evidence>
<keyword evidence="2 7" id="KW-0813">Transport</keyword>
<dbReference type="AlphaFoldDB" id="A0A7T4A088"/>
<dbReference type="GO" id="GO:0015871">
    <property type="term" value="P:choline transport"/>
    <property type="evidence" value="ECO:0007669"/>
    <property type="project" value="TreeGrafter"/>
</dbReference>
<dbReference type="GO" id="GO:0031460">
    <property type="term" value="P:glycine betaine transport"/>
    <property type="evidence" value="ECO:0007669"/>
    <property type="project" value="TreeGrafter"/>
</dbReference>
<comment type="similarity">
    <text evidence="7">Belongs to the binding-protein-dependent transport system permease family.</text>
</comment>
<dbReference type="Gene3D" id="1.10.3720.10">
    <property type="entry name" value="MetI-like"/>
    <property type="match status" value="1"/>
</dbReference>
<keyword evidence="3" id="KW-1003">Cell membrane</keyword>
<evidence type="ECO:0000313" key="10">
    <source>
        <dbReference type="Proteomes" id="UP000595374"/>
    </source>
</evidence>